<keyword evidence="2" id="KW-0732">Signal</keyword>
<dbReference type="PROSITE" id="PS51257">
    <property type="entry name" value="PROKAR_LIPOPROTEIN"/>
    <property type="match status" value="1"/>
</dbReference>
<evidence type="ECO:0008006" key="4">
    <source>
        <dbReference type="Google" id="ProtNLM"/>
    </source>
</evidence>
<dbReference type="AlphaFoldDB" id="A0AAU8NJR5"/>
<protein>
    <recommendedName>
        <fullName evidence="4">DUF5105 domain-containing protein</fullName>
    </recommendedName>
</protein>
<gene>
    <name evidence="3" type="ORF">ABXS70_11345</name>
</gene>
<accession>A0AAU8NJR5</accession>
<dbReference type="EMBL" id="CP159992">
    <property type="protein sequence ID" value="XCP97251.1"/>
    <property type="molecule type" value="Genomic_DNA"/>
</dbReference>
<feature type="compositionally biased region" description="Polar residues" evidence="1">
    <location>
        <begin position="26"/>
        <end position="41"/>
    </location>
</feature>
<evidence type="ECO:0000256" key="1">
    <source>
        <dbReference type="SAM" id="MobiDB-lite"/>
    </source>
</evidence>
<sequence>MKNKASMILFMLGLAIALSACADGTKSNSEVNQTTQTGSGSRSKDEQTAAETTAESKINFEKGVFIDLEKENNALLNEQIKEVLKKNLDAQVSLDEETFRSTFKDSKTADSYMGSFGGEYKFTEIYNISEDKTKHQILVNVTGKMLRDNVIEDAAITYYFDADANGKWSTYTHQSGGKT</sequence>
<feature type="region of interest" description="Disordered" evidence="1">
    <location>
        <begin position="26"/>
        <end position="53"/>
    </location>
</feature>
<reference evidence="3" key="1">
    <citation type="submission" date="2024-05" db="EMBL/GenBank/DDBJ databases">
        <title>Draft genome assemblies of 36 bacteria isolated from hibernating arctic ground squirrels.</title>
        <authorList>
            <person name="McKee H."/>
            <person name="Mullen L."/>
            <person name="Drown D.M."/>
            <person name="Duddleston K.N."/>
        </authorList>
    </citation>
    <scope>NUCLEOTIDE SEQUENCE</scope>
    <source>
        <strain evidence="3">AN1007</strain>
    </source>
</reference>
<feature type="chain" id="PRO_5043964325" description="DUF5105 domain-containing protein" evidence="2">
    <location>
        <begin position="23"/>
        <end position="179"/>
    </location>
</feature>
<dbReference type="RefSeq" id="WP_366295875.1">
    <property type="nucleotide sequence ID" value="NZ_CP159992.1"/>
</dbReference>
<evidence type="ECO:0000256" key="2">
    <source>
        <dbReference type="SAM" id="SignalP"/>
    </source>
</evidence>
<feature type="signal peptide" evidence="2">
    <location>
        <begin position="1"/>
        <end position="22"/>
    </location>
</feature>
<name>A0AAU8NJR5_9BACL</name>
<evidence type="ECO:0000313" key="3">
    <source>
        <dbReference type="EMBL" id="XCP97251.1"/>
    </source>
</evidence>
<organism evidence="3">
    <name type="scientific">Paenibacillus sp. AN1007</name>
    <dbReference type="NCBI Taxonomy" id="3151385"/>
    <lineage>
        <taxon>Bacteria</taxon>
        <taxon>Bacillati</taxon>
        <taxon>Bacillota</taxon>
        <taxon>Bacilli</taxon>
        <taxon>Bacillales</taxon>
        <taxon>Paenibacillaceae</taxon>
        <taxon>Paenibacillus</taxon>
    </lineage>
</organism>
<proteinExistence type="predicted"/>